<keyword evidence="3" id="KW-1185">Reference proteome</keyword>
<reference evidence="2" key="1">
    <citation type="journal article" date="2020" name="Nat. Commun.">
        <title>Large-scale genome sequencing of mycorrhizal fungi provides insights into the early evolution of symbiotic traits.</title>
        <authorList>
            <person name="Miyauchi S."/>
            <person name="Kiss E."/>
            <person name="Kuo A."/>
            <person name="Drula E."/>
            <person name="Kohler A."/>
            <person name="Sanchez-Garcia M."/>
            <person name="Morin E."/>
            <person name="Andreopoulos B."/>
            <person name="Barry K.W."/>
            <person name="Bonito G."/>
            <person name="Buee M."/>
            <person name="Carver A."/>
            <person name="Chen C."/>
            <person name="Cichocki N."/>
            <person name="Clum A."/>
            <person name="Culley D."/>
            <person name="Crous P.W."/>
            <person name="Fauchery L."/>
            <person name="Girlanda M."/>
            <person name="Hayes R.D."/>
            <person name="Keri Z."/>
            <person name="LaButti K."/>
            <person name="Lipzen A."/>
            <person name="Lombard V."/>
            <person name="Magnuson J."/>
            <person name="Maillard F."/>
            <person name="Murat C."/>
            <person name="Nolan M."/>
            <person name="Ohm R.A."/>
            <person name="Pangilinan J."/>
            <person name="Pereira M.F."/>
            <person name="Perotto S."/>
            <person name="Peter M."/>
            <person name="Pfister S."/>
            <person name="Riley R."/>
            <person name="Sitrit Y."/>
            <person name="Stielow J.B."/>
            <person name="Szollosi G."/>
            <person name="Zifcakova L."/>
            <person name="Stursova M."/>
            <person name="Spatafora J.W."/>
            <person name="Tedersoo L."/>
            <person name="Vaario L.M."/>
            <person name="Yamada A."/>
            <person name="Yan M."/>
            <person name="Wang P."/>
            <person name="Xu J."/>
            <person name="Bruns T."/>
            <person name="Baldrian P."/>
            <person name="Vilgalys R."/>
            <person name="Dunand C."/>
            <person name="Henrissat B."/>
            <person name="Grigoriev I.V."/>
            <person name="Hibbett D."/>
            <person name="Nagy L.G."/>
            <person name="Martin F.M."/>
        </authorList>
    </citation>
    <scope>NUCLEOTIDE SEQUENCE</scope>
    <source>
        <strain evidence="2">UH-Tt-Lm1</strain>
    </source>
</reference>
<evidence type="ECO:0000256" key="1">
    <source>
        <dbReference type="SAM" id="MobiDB-lite"/>
    </source>
</evidence>
<sequence>MPRTSTRVPTRRSSSNSPVQESNFNIDRFIHARDNRAHPYPTLGNVLDRSATADPQEGFTDLGFRDFIQASRRVSRHKLACIETGPYSSELLGRGVEFVMEANETFNSVLDASVVHTSNVGVMLMDEIAHVNERVDGRCEEIEKLEKEWLGCHEGILKIKDEQEQHGMAIDRLKGEVITLKDLVCSLVNKTGELEDNKVCLSHCVSELTGEVCDLQRRCQGPEVRVEEEELMIPERAESPPARLVVQYENRYEAQLMRRAGGRADGGGGVLDQTRNSDLALTATGLRRAEDFLR</sequence>
<comment type="caution">
    <text evidence="2">The sequence shown here is derived from an EMBL/GenBank/DDBJ whole genome shotgun (WGS) entry which is preliminary data.</text>
</comment>
<dbReference type="Proteomes" id="UP000736335">
    <property type="component" value="Unassembled WGS sequence"/>
</dbReference>
<gene>
    <name evidence="2" type="ORF">BJ322DRAFT_1025617</name>
</gene>
<feature type="region of interest" description="Disordered" evidence="1">
    <location>
        <begin position="1"/>
        <end position="21"/>
    </location>
</feature>
<protein>
    <submittedName>
        <fullName evidence="2">Uncharacterized protein</fullName>
    </submittedName>
</protein>
<evidence type="ECO:0000313" key="3">
    <source>
        <dbReference type="Proteomes" id="UP000736335"/>
    </source>
</evidence>
<proteinExistence type="predicted"/>
<dbReference type="AlphaFoldDB" id="A0A9P6H2R3"/>
<accession>A0A9P6H2R3</accession>
<name>A0A9P6H2R3_9AGAM</name>
<evidence type="ECO:0000313" key="2">
    <source>
        <dbReference type="EMBL" id="KAF9777692.1"/>
    </source>
</evidence>
<organism evidence="2 3">
    <name type="scientific">Thelephora terrestris</name>
    <dbReference type="NCBI Taxonomy" id="56493"/>
    <lineage>
        <taxon>Eukaryota</taxon>
        <taxon>Fungi</taxon>
        <taxon>Dikarya</taxon>
        <taxon>Basidiomycota</taxon>
        <taxon>Agaricomycotina</taxon>
        <taxon>Agaricomycetes</taxon>
        <taxon>Thelephorales</taxon>
        <taxon>Thelephoraceae</taxon>
        <taxon>Thelephora</taxon>
    </lineage>
</organism>
<dbReference type="EMBL" id="WIUZ02000029">
    <property type="protein sequence ID" value="KAF9777692.1"/>
    <property type="molecule type" value="Genomic_DNA"/>
</dbReference>
<reference evidence="2" key="2">
    <citation type="submission" date="2020-11" db="EMBL/GenBank/DDBJ databases">
        <authorList>
            <consortium name="DOE Joint Genome Institute"/>
            <person name="Kuo A."/>
            <person name="Miyauchi S."/>
            <person name="Kiss E."/>
            <person name="Drula E."/>
            <person name="Kohler A."/>
            <person name="Sanchez-Garcia M."/>
            <person name="Andreopoulos B."/>
            <person name="Barry K.W."/>
            <person name="Bonito G."/>
            <person name="Buee M."/>
            <person name="Carver A."/>
            <person name="Chen C."/>
            <person name="Cichocki N."/>
            <person name="Clum A."/>
            <person name="Culley D."/>
            <person name="Crous P.W."/>
            <person name="Fauchery L."/>
            <person name="Girlanda M."/>
            <person name="Hayes R."/>
            <person name="Keri Z."/>
            <person name="Labutti K."/>
            <person name="Lipzen A."/>
            <person name="Lombard V."/>
            <person name="Magnuson J."/>
            <person name="Maillard F."/>
            <person name="Morin E."/>
            <person name="Murat C."/>
            <person name="Nolan M."/>
            <person name="Ohm R."/>
            <person name="Pangilinan J."/>
            <person name="Pereira M."/>
            <person name="Perotto S."/>
            <person name="Peter M."/>
            <person name="Riley R."/>
            <person name="Sitrit Y."/>
            <person name="Stielow B."/>
            <person name="Szollosi G."/>
            <person name="Zifcakova L."/>
            <person name="Stursova M."/>
            <person name="Spatafora J.W."/>
            <person name="Tedersoo L."/>
            <person name="Vaario L.-M."/>
            <person name="Yamada A."/>
            <person name="Yan M."/>
            <person name="Wang P."/>
            <person name="Xu J."/>
            <person name="Bruns T."/>
            <person name="Baldrian P."/>
            <person name="Vilgalys R."/>
            <person name="Henrissat B."/>
            <person name="Grigoriev I.V."/>
            <person name="Hibbett D."/>
            <person name="Nagy L.G."/>
            <person name="Martin F.M."/>
        </authorList>
    </citation>
    <scope>NUCLEOTIDE SEQUENCE</scope>
    <source>
        <strain evidence="2">UH-Tt-Lm1</strain>
    </source>
</reference>
<feature type="compositionally biased region" description="Low complexity" evidence="1">
    <location>
        <begin position="1"/>
        <end position="19"/>
    </location>
</feature>